<sequence length="79" mass="8196">MDPRVGQEALAEMIAVAEEAGESALGGLTLHRIAADGTTAPWPPNTGLDATHPLGVRLTHRLLHGPAVRTPARTTGTPQ</sequence>
<dbReference type="AlphaFoldDB" id="A0A250VR61"/>
<gene>
    <name evidence="1" type="ORF">SO3561_08281</name>
</gene>
<proteinExistence type="predicted"/>
<dbReference type="EMBL" id="BDQI01000028">
    <property type="protein sequence ID" value="GAX56713.1"/>
    <property type="molecule type" value="Genomic_DNA"/>
</dbReference>
<protein>
    <submittedName>
        <fullName evidence="1">Uncharacterized protein</fullName>
    </submittedName>
</protein>
<evidence type="ECO:0000313" key="2">
    <source>
        <dbReference type="Proteomes" id="UP000217446"/>
    </source>
</evidence>
<accession>A0A250VR61</accession>
<name>A0A250VR61_STROL</name>
<organism evidence="1 2">
    <name type="scientific">Streptomyces olivochromogenes</name>
    <dbReference type="NCBI Taxonomy" id="1963"/>
    <lineage>
        <taxon>Bacteria</taxon>
        <taxon>Bacillati</taxon>
        <taxon>Actinomycetota</taxon>
        <taxon>Actinomycetes</taxon>
        <taxon>Kitasatosporales</taxon>
        <taxon>Streptomycetaceae</taxon>
        <taxon>Streptomyces</taxon>
    </lineage>
</organism>
<dbReference type="Proteomes" id="UP000217446">
    <property type="component" value="Unassembled WGS sequence"/>
</dbReference>
<evidence type="ECO:0000313" key="1">
    <source>
        <dbReference type="EMBL" id="GAX56713.1"/>
    </source>
</evidence>
<comment type="caution">
    <text evidence="1">The sequence shown here is derived from an EMBL/GenBank/DDBJ whole genome shotgun (WGS) entry which is preliminary data.</text>
</comment>
<reference evidence="2" key="1">
    <citation type="submission" date="2017-05" db="EMBL/GenBank/DDBJ databases">
        <title>Streptomyces olivochromogenes NBRC 3561 whole genome shotgun sequence.</title>
        <authorList>
            <person name="Dohra H."/>
            <person name="Kodani S."/>
        </authorList>
    </citation>
    <scope>NUCLEOTIDE SEQUENCE [LARGE SCALE GENOMIC DNA]</scope>
    <source>
        <strain evidence="2">NBRC 3561</strain>
    </source>
</reference>
<keyword evidence="2" id="KW-1185">Reference proteome</keyword>